<evidence type="ECO:0000256" key="9">
    <source>
        <dbReference type="ARBA" id="ARBA00023128"/>
    </source>
</evidence>
<protein>
    <recommendedName>
        <fullName evidence="10">Protein-serine/threonine kinase</fullName>
        <ecNumber evidence="10">2.7.11.-</ecNumber>
    </recommendedName>
</protein>
<evidence type="ECO:0000313" key="12">
    <source>
        <dbReference type="EMBL" id="KAK5781511.1"/>
    </source>
</evidence>
<dbReference type="GO" id="GO:0004740">
    <property type="term" value="F:pyruvate dehydrogenase (acetyl-transferring) kinase activity"/>
    <property type="evidence" value="ECO:0007669"/>
    <property type="project" value="TreeGrafter"/>
</dbReference>
<dbReference type="SUPFAM" id="SSF55874">
    <property type="entry name" value="ATPase domain of HSP90 chaperone/DNA topoisomerase II/histidine kinase"/>
    <property type="match status" value="1"/>
</dbReference>
<proteinExistence type="inferred from homology"/>
<gene>
    <name evidence="12" type="ORF">RI543_001059</name>
</gene>
<dbReference type="PANTHER" id="PTHR11947:SF20">
    <property type="entry name" value="[3-METHYL-2-OXOBUTANOATE DEHYDROGENASE [LIPOAMIDE]] KINASE, MITOCHONDRIAL"/>
    <property type="match status" value="1"/>
</dbReference>
<dbReference type="AlphaFoldDB" id="A0AAN8A987"/>
<keyword evidence="7 10" id="KW-0067">ATP-binding</keyword>
<dbReference type="SMART" id="SM00387">
    <property type="entry name" value="HATPase_c"/>
    <property type="match status" value="1"/>
</dbReference>
<reference evidence="13" key="1">
    <citation type="submission" date="2023-07" db="EMBL/GenBank/DDBJ databases">
        <title>A draft genome of Kazachstania heterogenica Y-27499.</title>
        <authorList>
            <person name="Donic C."/>
            <person name="Kralova J.S."/>
            <person name="Fidel L."/>
            <person name="Ben-Dor S."/>
            <person name="Jung S."/>
        </authorList>
    </citation>
    <scope>NUCLEOTIDE SEQUENCE [LARGE SCALE GENOMIC DNA]</scope>
    <source>
        <strain evidence="13">Y27499</strain>
    </source>
</reference>
<dbReference type="PANTHER" id="PTHR11947">
    <property type="entry name" value="PYRUVATE DEHYDROGENASE KINASE"/>
    <property type="match status" value="1"/>
</dbReference>
<keyword evidence="8" id="KW-0809">Transit peptide</keyword>
<dbReference type="InterPro" id="IPR004358">
    <property type="entry name" value="Sig_transdc_His_kin-like_C"/>
</dbReference>
<dbReference type="GO" id="GO:0005524">
    <property type="term" value="F:ATP binding"/>
    <property type="evidence" value="ECO:0007669"/>
    <property type="project" value="UniProtKB-UniRule"/>
</dbReference>
<dbReference type="SUPFAM" id="SSF69012">
    <property type="entry name" value="alpha-ketoacid dehydrogenase kinase, N-terminal domain"/>
    <property type="match status" value="1"/>
</dbReference>
<organism evidence="12 13">
    <name type="scientific">Arxiozyma heterogenica</name>
    <dbReference type="NCBI Taxonomy" id="278026"/>
    <lineage>
        <taxon>Eukaryota</taxon>
        <taxon>Fungi</taxon>
        <taxon>Dikarya</taxon>
        <taxon>Ascomycota</taxon>
        <taxon>Saccharomycotina</taxon>
        <taxon>Saccharomycetes</taxon>
        <taxon>Saccharomycetales</taxon>
        <taxon>Saccharomycetaceae</taxon>
        <taxon>Arxiozyma</taxon>
    </lineage>
</organism>
<dbReference type="InterPro" id="IPR036784">
    <property type="entry name" value="AK/P_DHK_N_sf"/>
</dbReference>
<comment type="caution">
    <text evidence="12">The sequence shown here is derived from an EMBL/GenBank/DDBJ whole genome shotgun (WGS) entry which is preliminary data.</text>
</comment>
<dbReference type="Gene3D" id="3.30.565.10">
    <property type="entry name" value="Histidine kinase-like ATPase, C-terminal domain"/>
    <property type="match status" value="1"/>
</dbReference>
<evidence type="ECO:0000256" key="4">
    <source>
        <dbReference type="ARBA" id="ARBA00022679"/>
    </source>
</evidence>
<evidence type="ECO:0000259" key="11">
    <source>
        <dbReference type="PROSITE" id="PS50109"/>
    </source>
</evidence>
<dbReference type="EC" id="2.7.11.-" evidence="10"/>
<accession>A0AAN8A987</accession>
<evidence type="ECO:0000256" key="2">
    <source>
        <dbReference type="ARBA" id="ARBA00006155"/>
    </source>
</evidence>
<dbReference type="GO" id="GO:0005759">
    <property type="term" value="C:mitochondrial matrix"/>
    <property type="evidence" value="ECO:0007669"/>
    <property type="project" value="UniProtKB-SubCell"/>
</dbReference>
<dbReference type="InterPro" id="IPR018955">
    <property type="entry name" value="BCDHK/PDK_N"/>
</dbReference>
<evidence type="ECO:0000313" key="13">
    <source>
        <dbReference type="Proteomes" id="UP001306508"/>
    </source>
</evidence>
<evidence type="ECO:0000256" key="5">
    <source>
        <dbReference type="ARBA" id="ARBA00022741"/>
    </source>
</evidence>
<keyword evidence="13" id="KW-1185">Reference proteome</keyword>
<dbReference type="InterPro" id="IPR039028">
    <property type="entry name" value="BCKD/PDK"/>
</dbReference>
<evidence type="ECO:0000256" key="6">
    <source>
        <dbReference type="ARBA" id="ARBA00022777"/>
    </source>
</evidence>
<dbReference type="Gene3D" id="1.20.140.20">
    <property type="entry name" value="Alpha-ketoacid/pyruvate dehydrogenase kinase, N-terminal domain"/>
    <property type="match status" value="1"/>
</dbReference>
<dbReference type="InterPro" id="IPR036890">
    <property type="entry name" value="HATPase_C_sf"/>
</dbReference>
<dbReference type="Pfam" id="PF10436">
    <property type="entry name" value="BCDHK_Adom3"/>
    <property type="match status" value="1"/>
</dbReference>
<dbReference type="PROSITE" id="PS50109">
    <property type="entry name" value="HIS_KIN"/>
    <property type="match status" value="1"/>
</dbReference>
<keyword evidence="3" id="KW-0597">Phosphoprotein</keyword>
<evidence type="ECO:0000256" key="3">
    <source>
        <dbReference type="ARBA" id="ARBA00022553"/>
    </source>
</evidence>
<dbReference type="PRINTS" id="PR00344">
    <property type="entry name" value="BCTRLSENSOR"/>
</dbReference>
<evidence type="ECO:0000256" key="10">
    <source>
        <dbReference type="RuleBase" id="RU366032"/>
    </source>
</evidence>
<dbReference type="EMBL" id="JAWIZZ010000035">
    <property type="protein sequence ID" value="KAK5781511.1"/>
    <property type="molecule type" value="Genomic_DNA"/>
</dbReference>
<dbReference type="InterPro" id="IPR005467">
    <property type="entry name" value="His_kinase_dom"/>
</dbReference>
<keyword evidence="6 10" id="KW-0418">Kinase</keyword>
<feature type="domain" description="Histidine kinase" evidence="11">
    <location>
        <begin position="320"/>
        <end position="471"/>
    </location>
</feature>
<dbReference type="GO" id="GO:0010906">
    <property type="term" value="P:regulation of glucose metabolic process"/>
    <property type="evidence" value="ECO:0007669"/>
    <property type="project" value="TreeGrafter"/>
</dbReference>
<keyword evidence="5 10" id="KW-0547">Nucleotide-binding</keyword>
<sequence>MSSITKRIFSDKMFLPSSIILYNVKRLHIIKLKNRLSSLSSVKYNNTGNANSSTILSRIGFESYYRIRSNIESLIQDMSKRPLPRLDYDFLMKYIPATNNKFSPNQKYIMNIQYMNMLLVMTCQQLDLIQKIPYIVLLNPKIELTHSLYLKTLQSLLSFNYPYDLYDQEKMRMIMEQFLNDHEDTLLTLSTGLQEVLEHNSKFNNNINYESLITQFLNKHLLIRIKMKLIATHYLRLMEQENNNNNLSGDGFQKQVGILDSQVNVNKLIKHNFDFVIDMCHLQYDPTLLPELTITSINAEREETNQKNKDITVPMVPIIFEYIMTEILKNSIRASIENSIKLKKLSGPLNSQININIYKERKDYSNEIIVKISDQGGGIKPSIEPHIFDYSYTTLNNKHIRKRKSSDNKSDISEEDSNLFGDIQPTNNNIAGMGFGLPLCKLYLKLFGGKLEIQNLYGYGTNAYLTIPLPQWYK</sequence>
<keyword evidence="9 10" id="KW-0496">Mitochondrion</keyword>
<comment type="similarity">
    <text evidence="2 10">Belongs to the PDK/BCKDK protein kinase family.</text>
</comment>
<keyword evidence="4 10" id="KW-0808">Transferase</keyword>
<comment type="subcellular location">
    <subcellularLocation>
        <location evidence="1 10">Mitochondrion matrix</location>
    </subcellularLocation>
</comment>
<evidence type="ECO:0000256" key="8">
    <source>
        <dbReference type="ARBA" id="ARBA00022946"/>
    </source>
</evidence>
<dbReference type="Proteomes" id="UP001306508">
    <property type="component" value="Unassembled WGS sequence"/>
</dbReference>
<evidence type="ECO:0000256" key="1">
    <source>
        <dbReference type="ARBA" id="ARBA00004305"/>
    </source>
</evidence>
<evidence type="ECO:0000256" key="7">
    <source>
        <dbReference type="ARBA" id="ARBA00022840"/>
    </source>
</evidence>
<dbReference type="InterPro" id="IPR003594">
    <property type="entry name" value="HATPase_dom"/>
</dbReference>
<name>A0AAN8A987_9SACH</name>